<dbReference type="Proteomes" id="UP000554482">
    <property type="component" value="Unassembled WGS sequence"/>
</dbReference>
<proteinExistence type="predicted"/>
<accession>A0A7J6V301</accession>
<evidence type="ECO:0000313" key="2">
    <source>
        <dbReference type="Proteomes" id="UP000554482"/>
    </source>
</evidence>
<keyword evidence="2" id="KW-1185">Reference proteome</keyword>
<sequence length="102" mass="10922">MTTTLALSSDTKLSKTHPNLKTISNQAADNVNAGETSVVLSTYAISSLDPSHGDCKLQFSTLVVARGNFTGNSRNNTEIVSKWNQATIAIIFILTYSVVGIF</sequence>
<reference evidence="1 2" key="1">
    <citation type="submission" date="2020-06" db="EMBL/GenBank/DDBJ databases">
        <title>Transcriptomic and genomic resources for Thalictrum thalictroides and T. hernandezii: Facilitating candidate gene discovery in an emerging model plant lineage.</title>
        <authorList>
            <person name="Arias T."/>
            <person name="Riano-Pachon D.M."/>
            <person name="Di Stilio V.S."/>
        </authorList>
    </citation>
    <scope>NUCLEOTIDE SEQUENCE [LARGE SCALE GENOMIC DNA]</scope>
    <source>
        <strain evidence="2">cv. WT478/WT964</strain>
        <tissue evidence="1">Leaves</tissue>
    </source>
</reference>
<evidence type="ECO:0000313" key="1">
    <source>
        <dbReference type="EMBL" id="KAF5179424.1"/>
    </source>
</evidence>
<comment type="caution">
    <text evidence="1">The sequence shown here is derived from an EMBL/GenBank/DDBJ whole genome shotgun (WGS) entry which is preliminary data.</text>
</comment>
<dbReference type="AlphaFoldDB" id="A0A7J6V301"/>
<protein>
    <submittedName>
        <fullName evidence="1">Uncharacterized protein</fullName>
    </submittedName>
</protein>
<dbReference type="EMBL" id="JABWDY010038784">
    <property type="protein sequence ID" value="KAF5179424.1"/>
    <property type="molecule type" value="Genomic_DNA"/>
</dbReference>
<organism evidence="1 2">
    <name type="scientific">Thalictrum thalictroides</name>
    <name type="common">Rue-anemone</name>
    <name type="synonym">Anemone thalictroides</name>
    <dbReference type="NCBI Taxonomy" id="46969"/>
    <lineage>
        <taxon>Eukaryota</taxon>
        <taxon>Viridiplantae</taxon>
        <taxon>Streptophyta</taxon>
        <taxon>Embryophyta</taxon>
        <taxon>Tracheophyta</taxon>
        <taxon>Spermatophyta</taxon>
        <taxon>Magnoliopsida</taxon>
        <taxon>Ranunculales</taxon>
        <taxon>Ranunculaceae</taxon>
        <taxon>Thalictroideae</taxon>
        <taxon>Thalictrum</taxon>
    </lineage>
</organism>
<gene>
    <name evidence="1" type="ORF">FRX31_030989</name>
</gene>
<name>A0A7J6V301_THATH</name>